<evidence type="ECO:0000256" key="5">
    <source>
        <dbReference type="ARBA" id="ARBA00046280"/>
    </source>
</evidence>
<dbReference type="InterPro" id="IPR018392">
    <property type="entry name" value="LysM"/>
</dbReference>
<evidence type="ECO:0000256" key="4">
    <source>
        <dbReference type="ARBA" id="ARBA00040604"/>
    </source>
</evidence>
<dbReference type="Gene3D" id="3.10.350.10">
    <property type="entry name" value="LysM domain"/>
    <property type="match status" value="1"/>
</dbReference>
<evidence type="ECO:0000256" key="1">
    <source>
        <dbReference type="ARBA" id="ARBA00004173"/>
    </source>
</evidence>
<feature type="region of interest" description="Disordered" evidence="6">
    <location>
        <begin position="201"/>
        <end position="239"/>
    </location>
</feature>
<evidence type="ECO:0000313" key="10">
    <source>
        <dbReference type="EMBL" id="CCI39786.1"/>
    </source>
</evidence>
<dbReference type="InParanoid" id="A0A024FZ51"/>
<dbReference type="GO" id="GO:0012505">
    <property type="term" value="C:endomembrane system"/>
    <property type="evidence" value="ECO:0007669"/>
    <property type="project" value="UniProtKB-SubCell"/>
</dbReference>
<proteinExistence type="inferred from homology"/>
<dbReference type="AlphaFoldDB" id="A0A024FZ51"/>
<dbReference type="Pfam" id="PF07534">
    <property type="entry name" value="TLD"/>
    <property type="match status" value="1"/>
</dbReference>
<evidence type="ECO:0000256" key="3">
    <source>
        <dbReference type="ARBA" id="ARBA00023128"/>
    </source>
</evidence>
<feature type="compositionally biased region" description="Basic and acidic residues" evidence="6">
    <location>
        <begin position="201"/>
        <end position="218"/>
    </location>
</feature>
<dbReference type="SMART" id="SM00584">
    <property type="entry name" value="TLDc"/>
    <property type="match status" value="1"/>
</dbReference>
<dbReference type="OrthoDB" id="26679at2759"/>
<comment type="subcellular location">
    <subcellularLocation>
        <location evidence="5">Endomembrane system</location>
        <topology evidence="5">Single-pass type IV membrane protein</topology>
    </subcellularLocation>
    <subcellularLocation>
        <location evidence="1">Mitochondrion</location>
    </subcellularLocation>
</comment>
<name>A0A024FZ51_9STRA</name>
<feature type="domain" description="T-SNARE coiled-coil homology" evidence="7">
    <location>
        <begin position="34"/>
        <end position="96"/>
    </location>
</feature>
<dbReference type="SMART" id="SM00397">
    <property type="entry name" value="t_SNARE"/>
    <property type="match status" value="1"/>
</dbReference>
<accession>A0A024FZ51</accession>
<keyword evidence="3" id="KW-0496">Mitochondrion</keyword>
<dbReference type="PANTHER" id="PTHR23354:SF62">
    <property type="entry name" value="MUSTARD, ISOFORM V"/>
    <property type="match status" value="1"/>
</dbReference>
<dbReference type="PROSITE" id="PS51886">
    <property type="entry name" value="TLDC"/>
    <property type="match status" value="1"/>
</dbReference>
<dbReference type="GO" id="GO:0005739">
    <property type="term" value="C:mitochondrion"/>
    <property type="evidence" value="ECO:0007669"/>
    <property type="project" value="UniProtKB-SubCell"/>
</dbReference>
<evidence type="ECO:0000259" key="8">
    <source>
        <dbReference type="PROSITE" id="PS51782"/>
    </source>
</evidence>
<dbReference type="Gene3D" id="1.20.5.110">
    <property type="match status" value="1"/>
</dbReference>
<dbReference type="InterPro" id="IPR006571">
    <property type="entry name" value="TLDc_dom"/>
</dbReference>
<organism evidence="10 11">
    <name type="scientific">Albugo candida</name>
    <dbReference type="NCBI Taxonomy" id="65357"/>
    <lineage>
        <taxon>Eukaryota</taxon>
        <taxon>Sar</taxon>
        <taxon>Stramenopiles</taxon>
        <taxon>Oomycota</taxon>
        <taxon>Peronosporomycetes</taxon>
        <taxon>Albuginales</taxon>
        <taxon>Albuginaceae</taxon>
        <taxon>Albugo</taxon>
    </lineage>
</organism>
<dbReference type="PROSITE" id="PS50192">
    <property type="entry name" value="T_SNARE"/>
    <property type="match status" value="1"/>
</dbReference>
<evidence type="ECO:0000259" key="7">
    <source>
        <dbReference type="PROSITE" id="PS50192"/>
    </source>
</evidence>
<comment type="similarity">
    <text evidence="2">Belongs to the OXR1 family.</text>
</comment>
<dbReference type="Pfam" id="PF01476">
    <property type="entry name" value="LysM"/>
    <property type="match status" value="1"/>
</dbReference>
<dbReference type="InterPro" id="IPR036779">
    <property type="entry name" value="LysM_dom_sf"/>
</dbReference>
<dbReference type="SUPFAM" id="SSF58038">
    <property type="entry name" value="SNARE fusion complex"/>
    <property type="match status" value="1"/>
</dbReference>
<reference evidence="10 11" key="1">
    <citation type="submission" date="2012-05" db="EMBL/GenBank/DDBJ databases">
        <title>Recombination and specialization in a pathogen metapopulation.</title>
        <authorList>
            <person name="Gardiner A."/>
            <person name="Kemen E."/>
            <person name="Schultz-Larsen T."/>
            <person name="MacLean D."/>
            <person name="Van Oosterhout C."/>
            <person name="Jones J.D.G."/>
        </authorList>
    </citation>
    <scope>NUCLEOTIDE SEQUENCE [LARGE SCALE GENOMIC DNA]</scope>
    <source>
        <strain evidence="10 11">Ac Nc2</strain>
    </source>
</reference>
<keyword evidence="11" id="KW-1185">Reference proteome</keyword>
<feature type="compositionally biased region" description="Basic and acidic residues" evidence="6">
    <location>
        <begin position="17"/>
        <end position="30"/>
    </location>
</feature>
<dbReference type="CDD" id="cd15853">
    <property type="entry name" value="SNARE_Bet1"/>
    <property type="match status" value="1"/>
</dbReference>
<feature type="region of interest" description="Disordered" evidence="6">
    <location>
        <begin position="1"/>
        <end position="30"/>
    </location>
</feature>
<evidence type="ECO:0000259" key="9">
    <source>
        <dbReference type="PROSITE" id="PS51886"/>
    </source>
</evidence>
<evidence type="ECO:0000313" key="11">
    <source>
        <dbReference type="Proteomes" id="UP000053237"/>
    </source>
</evidence>
<dbReference type="SUPFAM" id="SSF54106">
    <property type="entry name" value="LysM domain"/>
    <property type="match status" value="1"/>
</dbReference>
<comment type="caution">
    <text evidence="10">The sequence shown here is derived from an EMBL/GenBank/DDBJ whole genome shotgun (WGS) entry which is preliminary data.</text>
</comment>
<dbReference type="Proteomes" id="UP000053237">
    <property type="component" value="Unassembled WGS sequence"/>
</dbReference>
<feature type="domain" description="TLDc" evidence="9">
    <location>
        <begin position="279"/>
        <end position="438"/>
    </location>
</feature>
<evidence type="ECO:0000256" key="2">
    <source>
        <dbReference type="ARBA" id="ARBA00009540"/>
    </source>
</evidence>
<sequence>MNNRNADTRSALFSGATERHVDPHENQNRDQTKCLLEEQNDEQIGHLSLQINQLKQLSQSIHSEVLDQNRYLDGMGKDFDRTEGLLGGTMRKLGIMMDQGGMTIGETRVINERRISRFQLPIEMEKSMVVYQAQREDSLRDVASRYDMNVNELKALNELTSDEIAEGQLIKVYRRKRSNSLPVVPFLQDLLSHIGIYNYKDRENESTPETNDTRDEHLTASTPPKTLLIEDTEDNPSQQEELRNFRRNHRSYSEQIPMIAQDMLPILIGGSNAELLANAKYRHSLLPRLEHCLPYRFRGYNWQLLYSTARHGSSLHTLLARVAKISPTILIIKTVQGDVLGGFAPTSWETFNTYYGIGESFVFTCWPYFNVFPWSKENSMFMFSNGELIAMGGGGNFAWSLDSDLSRGTSGKSKTFSNPCLASSAEFVVSSVEVWGFIVKD</sequence>
<dbReference type="PANTHER" id="PTHR23354">
    <property type="entry name" value="NUCLEOLAR PROTEIN 7/ESTROGEN RECEPTOR COACTIVATOR-RELATED"/>
    <property type="match status" value="1"/>
</dbReference>
<evidence type="ECO:0000256" key="6">
    <source>
        <dbReference type="SAM" id="MobiDB-lite"/>
    </source>
</evidence>
<protein>
    <recommendedName>
        <fullName evidence="4">Oxidation resistance protein 1</fullName>
    </recommendedName>
</protein>
<dbReference type="InterPro" id="IPR039899">
    <property type="entry name" value="BET1_SNARE"/>
</dbReference>
<gene>
    <name evidence="10" type="ORF">BN9_005690</name>
</gene>
<dbReference type="PROSITE" id="PS51782">
    <property type="entry name" value="LYSM"/>
    <property type="match status" value="1"/>
</dbReference>
<dbReference type="InterPro" id="IPR000727">
    <property type="entry name" value="T_SNARE_dom"/>
</dbReference>
<dbReference type="SMART" id="SM00257">
    <property type="entry name" value="LysM"/>
    <property type="match status" value="1"/>
</dbReference>
<dbReference type="EMBL" id="CAIX01000003">
    <property type="protein sequence ID" value="CCI39786.1"/>
    <property type="molecule type" value="Genomic_DNA"/>
</dbReference>
<feature type="domain" description="LysM" evidence="8">
    <location>
        <begin position="129"/>
        <end position="172"/>
    </location>
</feature>